<feature type="transmembrane region" description="Helical" evidence="1">
    <location>
        <begin position="152"/>
        <end position="172"/>
    </location>
</feature>
<gene>
    <name evidence="2" type="ORF">RRF57_005974</name>
</gene>
<keyword evidence="1" id="KW-0472">Membrane</keyword>
<organism evidence="2 3">
    <name type="scientific">Xylaria bambusicola</name>
    <dbReference type="NCBI Taxonomy" id="326684"/>
    <lineage>
        <taxon>Eukaryota</taxon>
        <taxon>Fungi</taxon>
        <taxon>Dikarya</taxon>
        <taxon>Ascomycota</taxon>
        <taxon>Pezizomycotina</taxon>
        <taxon>Sordariomycetes</taxon>
        <taxon>Xylariomycetidae</taxon>
        <taxon>Xylariales</taxon>
        <taxon>Xylariaceae</taxon>
        <taxon>Xylaria</taxon>
    </lineage>
</organism>
<evidence type="ECO:0000313" key="3">
    <source>
        <dbReference type="Proteomes" id="UP001305414"/>
    </source>
</evidence>
<dbReference type="Proteomes" id="UP001305414">
    <property type="component" value="Unassembled WGS sequence"/>
</dbReference>
<proteinExistence type="predicted"/>
<evidence type="ECO:0000313" key="2">
    <source>
        <dbReference type="EMBL" id="KAK5630259.1"/>
    </source>
</evidence>
<dbReference type="EMBL" id="JAWHQM010000015">
    <property type="protein sequence ID" value="KAK5630259.1"/>
    <property type="molecule type" value="Genomic_DNA"/>
</dbReference>
<dbReference type="AlphaFoldDB" id="A0AAN7UYR3"/>
<evidence type="ECO:0000256" key="1">
    <source>
        <dbReference type="SAM" id="Phobius"/>
    </source>
</evidence>
<keyword evidence="1" id="KW-0812">Transmembrane</keyword>
<protein>
    <submittedName>
        <fullName evidence="2">Uncharacterized protein</fullName>
    </submittedName>
</protein>
<accession>A0AAN7UYR3</accession>
<keyword evidence="1" id="KW-1133">Transmembrane helix</keyword>
<sequence>MVHADSLGPDQIIDLKLTQGARTLRGGSNTEDTNSTLEGSCKHHIIPSPFPPSPPAETPHKPCSYPIRWFHGLHIPRDLLVLTFKSTRRLPASQRALQIIKVVAHRLPRREASIGTVVVALILVALVLLLLRLRGMVGRLGRAHVGRRIYEAVVLEFLVILRPFLLVSAFSAEVEECYHGG</sequence>
<feature type="transmembrane region" description="Helical" evidence="1">
    <location>
        <begin position="112"/>
        <end position="131"/>
    </location>
</feature>
<name>A0AAN7UYR3_9PEZI</name>
<reference evidence="2 3" key="1">
    <citation type="submission" date="2023-10" db="EMBL/GenBank/DDBJ databases">
        <title>Draft genome sequence of Xylaria bambusicola isolate GMP-LS, the root and basal stem rot pathogen of sugarcane in Indonesia.</title>
        <authorList>
            <person name="Selvaraj P."/>
            <person name="Muralishankar V."/>
            <person name="Muruganantham S."/>
            <person name="Sp S."/>
            <person name="Haryani S."/>
            <person name="Lau K.J.X."/>
            <person name="Naqvi N.I."/>
        </authorList>
    </citation>
    <scope>NUCLEOTIDE SEQUENCE [LARGE SCALE GENOMIC DNA]</scope>
    <source>
        <strain evidence="2">GMP-LS</strain>
    </source>
</reference>
<comment type="caution">
    <text evidence="2">The sequence shown here is derived from an EMBL/GenBank/DDBJ whole genome shotgun (WGS) entry which is preliminary data.</text>
</comment>
<keyword evidence="3" id="KW-1185">Reference proteome</keyword>